<dbReference type="InterPro" id="IPR001509">
    <property type="entry name" value="Epimerase_deHydtase"/>
</dbReference>
<evidence type="ECO:0000259" key="3">
    <source>
        <dbReference type="Pfam" id="PF01370"/>
    </source>
</evidence>
<reference evidence="4" key="1">
    <citation type="submission" date="2014-02" db="EMBL/GenBank/DDBJ databases">
        <authorList>
            <person name="Genoscope - CEA"/>
        </authorList>
    </citation>
    <scope>NUCLEOTIDE SEQUENCE</scope>
    <source>
        <strain evidence="4">LS3</strain>
    </source>
</reference>
<dbReference type="PANTHER" id="PTHR10366">
    <property type="entry name" value="NAD DEPENDENT EPIMERASE/DEHYDRATASE"/>
    <property type="match status" value="1"/>
</dbReference>
<dbReference type="Gene3D" id="3.40.50.720">
    <property type="entry name" value="NAD(P)-binding Rossmann-like Domain"/>
    <property type="match status" value="1"/>
</dbReference>
<gene>
    <name evidence="4" type="ORF">GNLVRS02_ARAD1B04136g</name>
</gene>
<evidence type="ECO:0000256" key="1">
    <source>
        <dbReference type="ARBA" id="ARBA00023002"/>
    </source>
</evidence>
<dbReference type="FunFam" id="3.40.50.720:FF:000191">
    <property type="entry name" value="Methylglyoxal reductase (NADPH-dependent)"/>
    <property type="match status" value="1"/>
</dbReference>
<accession>A0A060T5F8</accession>
<comment type="similarity">
    <text evidence="2">Belongs to the NAD(P)-dependent epimerase/dehydratase family. Dihydroflavonol-4-reductase subfamily.</text>
</comment>
<reference evidence="4" key="2">
    <citation type="submission" date="2014-06" db="EMBL/GenBank/DDBJ databases">
        <title>The complete genome of Blastobotrys (Arxula) adeninivorans LS3 - a yeast of biotechnological interest.</title>
        <authorList>
            <person name="Kunze G."/>
            <person name="Gaillardin C."/>
            <person name="Czernicka M."/>
            <person name="Durrens P."/>
            <person name="Martin T."/>
            <person name="Boer E."/>
            <person name="Gabaldon T."/>
            <person name="Cruz J."/>
            <person name="Talla E."/>
            <person name="Marck C."/>
            <person name="Goffeau A."/>
            <person name="Barbe V."/>
            <person name="Baret P."/>
            <person name="Baronian K."/>
            <person name="Beier S."/>
            <person name="Bleykasten C."/>
            <person name="Bode R."/>
            <person name="Casaregola S."/>
            <person name="Despons L."/>
            <person name="Fairhead C."/>
            <person name="Giersberg M."/>
            <person name="Gierski P."/>
            <person name="Hahnel U."/>
            <person name="Hartmann A."/>
            <person name="Jankowska D."/>
            <person name="Jubin C."/>
            <person name="Jung P."/>
            <person name="Lafontaine I."/>
            <person name="Leh-Louis V."/>
            <person name="Lemaire M."/>
            <person name="Marcet-Houben M."/>
            <person name="Mascher M."/>
            <person name="Morel G."/>
            <person name="Richard G.-F."/>
            <person name="Riechen J."/>
            <person name="Sacerdot C."/>
            <person name="Sarkar A."/>
            <person name="Savel G."/>
            <person name="Schacherer J."/>
            <person name="Sherman D."/>
            <person name="Straub M.-L."/>
            <person name="Stein N."/>
            <person name="Thierry A."/>
            <person name="Trautwein-Schult A."/>
            <person name="Westhof E."/>
            <person name="Worch S."/>
            <person name="Dujon B."/>
            <person name="Souciet J.-L."/>
            <person name="Wincker P."/>
            <person name="Scholz U."/>
            <person name="Neuveglise N."/>
        </authorList>
    </citation>
    <scope>NUCLEOTIDE SEQUENCE</scope>
    <source>
        <strain evidence="4">LS3</strain>
    </source>
</reference>
<organism evidence="4">
    <name type="scientific">Blastobotrys adeninivorans</name>
    <name type="common">Yeast</name>
    <name type="synonym">Arxula adeninivorans</name>
    <dbReference type="NCBI Taxonomy" id="409370"/>
    <lineage>
        <taxon>Eukaryota</taxon>
        <taxon>Fungi</taxon>
        <taxon>Dikarya</taxon>
        <taxon>Ascomycota</taxon>
        <taxon>Saccharomycotina</taxon>
        <taxon>Dipodascomycetes</taxon>
        <taxon>Dipodascales</taxon>
        <taxon>Trichomonascaceae</taxon>
        <taxon>Blastobotrys</taxon>
    </lineage>
</organism>
<sequence>MSVLLTGASGFIAAVILDELVKKKYKIVATVRNQDKADWINKLYPNASISISIVNEISEDGAFDQTFKDHPEIEYVLHTASPFYYDHTDPEKEILDPAIKGTVGILHTIKKYGPKVRHVVVTSSFVSMLNSYTWPARELYNEDSWNPITYEDSLKRQNTYFGSKKLAEKALWEFMDQHKPSFTASTVNPSLVLGAGLHKVDSADAINTSNKPIYNALHVTEEASQNLRGTVLPFVNVKDVAAAHVIAIEKPEVAAGKRWLLNSGNYDDQLLLDTIRKVAPELKGKIPVGKPYSANEIKELEQTKGHLIDTSVTQKQAGINFIGLDQTVAETVKCFQKLDEQWGTSV</sequence>
<dbReference type="AlphaFoldDB" id="A0A060T5F8"/>
<dbReference type="InterPro" id="IPR036291">
    <property type="entry name" value="NAD(P)-bd_dom_sf"/>
</dbReference>
<feature type="domain" description="NAD-dependent epimerase/dehydratase" evidence="3">
    <location>
        <begin position="3"/>
        <end position="254"/>
    </location>
</feature>
<name>A0A060T5F8_BLAAD</name>
<evidence type="ECO:0000313" key="4">
    <source>
        <dbReference type="EMBL" id="CDP36049.1"/>
    </source>
</evidence>
<protein>
    <submittedName>
        <fullName evidence="4">ARAD1B04136p</fullName>
    </submittedName>
</protein>
<dbReference type="PANTHER" id="PTHR10366:SF564">
    <property type="entry name" value="STEROL-4-ALPHA-CARBOXYLATE 3-DEHYDROGENASE, DECARBOXYLATING"/>
    <property type="match status" value="1"/>
</dbReference>
<proteinExistence type="inferred from homology"/>
<dbReference type="InterPro" id="IPR050425">
    <property type="entry name" value="NAD(P)_dehydrat-like"/>
</dbReference>
<evidence type="ECO:0000256" key="2">
    <source>
        <dbReference type="ARBA" id="ARBA00023445"/>
    </source>
</evidence>
<dbReference type="PhylomeDB" id="A0A060T5F8"/>
<dbReference type="SUPFAM" id="SSF51735">
    <property type="entry name" value="NAD(P)-binding Rossmann-fold domains"/>
    <property type="match status" value="1"/>
</dbReference>
<dbReference type="GO" id="GO:0016616">
    <property type="term" value="F:oxidoreductase activity, acting on the CH-OH group of donors, NAD or NADP as acceptor"/>
    <property type="evidence" value="ECO:0007669"/>
    <property type="project" value="TreeGrafter"/>
</dbReference>
<dbReference type="EMBL" id="HG937692">
    <property type="protein sequence ID" value="CDP36049.1"/>
    <property type="molecule type" value="Genomic_DNA"/>
</dbReference>
<keyword evidence="1" id="KW-0560">Oxidoreductase</keyword>
<dbReference type="Pfam" id="PF01370">
    <property type="entry name" value="Epimerase"/>
    <property type="match status" value="1"/>
</dbReference>